<dbReference type="OrthoDB" id="9808081at2"/>
<dbReference type="RefSeq" id="WP_131596285.1">
    <property type="nucleotide sequence ID" value="NZ_SJSL01000002.1"/>
</dbReference>
<comment type="caution">
    <text evidence="2">The sequence shown here is derived from an EMBL/GenBank/DDBJ whole genome shotgun (WGS) entry which is preliminary data.</text>
</comment>
<accession>A0A4R0NQC7</accession>
<reference evidence="2 3" key="1">
    <citation type="submission" date="2019-02" db="EMBL/GenBank/DDBJ databases">
        <title>Pedobacter sp. RP-1-14 sp. nov., isolated from Arctic soil.</title>
        <authorList>
            <person name="Dahal R.H."/>
        </authorList>
    </citation>
    <scope>NUCLEOTIDE SEQUENCE [LARGE SCALE GENOMIC DNA]</scope>
    <source>
        <strain evidence="2 3">RP-1-14</strain>
    </source>
</reference>
<dbReference type="Proteomes" id="UP000293347">
    <property type="component" value="Unassembled WGS sequence"/>
</dbReference>
<dbReference type="Pfam" id="PF00149">
    <property type="entry name" value="Metallophos"/>
    <property type="match status" value="1"/>
</dbReference>
<dbReference type="SUPFAM" id="SSF56300">
    <property type="entry name" value="Metallo-dependent phosphatases"/>
    <property type="match status" value="1"/>
</dbReference>
<keyword evidence="3" id="KW-1185">Reference proteome</keyword>
<gene>
    <name evidence="2" type="ORF">EZ437_12165</name>
</gene>
<evidence type="ECO:0000313" key="2">
    <source>
        <dbReference type="EMBL" id="TCD01485.1"/>
    </source>
</evidence>
<dbReference type="EMBL" id="SJSL01000002">
    <property type="protein sequence ID" value="TCD01485.1"/>
    <property type="molecule type" value="Genomic_DNA"/>
</dbReference>
<proteinExistence type="predicted"/>
<dbReference type="InterPro" id="IPR004843">
    <property type="entry name" value="Calcineurin-like_PHP"/>
</dbReference>
<dbReference type="AlphaFoldDB" id="A0A4R0NQC7"/>
<evidence type="ECO:0000313" key="3">
    <source>
        <dbReference type="Proteomes" id="UP000293347"/>
    </source>
</evidence>
<name>A0A4R0NQC7_9SPHI</name>
<organism evidence="2 3">
    <name type="scientific">Pedobacter psychroterrae</name>
    <dbReference type="NCBI Taxonomy" id="2530453"/>
    <lineage>
        <taxon>Bacteria</taxon>
        <taxon>Pseudomonadati</taxon>
        <taxon>Bacteroidota</taxon>
        <taxon>Sphingobacteriia</taxon>
        <taxon>Sphingobacteriales</taxon>
        <taxon>Sphingobacteriaceae</taxon>
        <taxon>Pedobacter</taxon>
    </lineage>
</organism>
<dbReference type="Gene3D" id="3.60.21.10">
    <property type="match status" value="1"/>
</dbReference>
<feature type="domain" description="Calcineurin-like phosphoesterase" evidence="1">
    <location>
        <begin position="2"/>
        <end position="198"/>
    </location>
</feature>
<dbReference type="GO" id="GO:0016787">
    <property type="term" value="F:hydrolase activity"/>
    <property type="evidence" value="ECO:0007669"/>
    <property type="project" value="InterPro"/>
</dbReference>
<dbReference type="InterPro" id="IPR029052">
    <property type="entry name" value="Metallo-depent_PP-like"/>
</dbReference>
<protein>
    <submittedName>
        <fullName evidence="2">Metallophosphoesterase</fullName>
    </submittedName>
</protein>
<sequence length="228" mass="26654">MKHIFIGDLHGEDFWKEINVRKYEKLVFVGDYADHKTYSDFKLFKNLQDLIRFKLRHPDKVILILGNHEVFYKYFPQFQCSDTRPTMQKDLTRLLNRHKDCFQVAYQRGNYIVTHAGITNAWYADFARFPFLEKMKQEYPTLADQLNKVDQGSERYLLHTAGHARYGYGKGGITWADKSETSTDMLAGYHQIVGHTVVPEIETIRNGDASVTYINVAKHNGTFYELDI</sequence>
<evidence type="ECO:0000259" key="1">
    <source>
        <dbReference type="Pfam" id="PF00149"/>
    </source>
</evidence>